<evidence type="ECO:0000313" key="2">
    <source>
        <dbReference type="EMBL" id="GID14928.1"/>
    </source>
</evidence>
<gene>
    <name evidence="2" type="ORF">Aru02nite_58170</name>
</gene>
<dbReference type="AlphaFoldDB" id="A0A8J3JHB7"/>
<dbReference type="RefSeq" id="WP_203662968.1">
    <property type="nucleotide sequence ID" value="NZ_BAAAZM010000012.1"/>
</dbReference>
<sequence length="188" mass="20453">MDDLVGWAAGIARRYLTTPEFTERRWRHVQAVAAKGERLRPVAGGSADLLHAACWVHDIGYAPQLHDTGFHPVDGARALRRWGASEQLCGLVAHHSGARHEAQLRGLGAELAEFRDEPGQARDGLWFCDMTTGPAGAELSFEARLCEIRQRYGADHTVPRAIAAAAPEIRAAIHAVQQRAAQVGVRLG</sequence>
<dbReference type="Proteomes" id="UP000612808">
    <property type="component" value="Unassembled WGS sequence"/>
</dbReference>
<name>A0A8J3JHB7_9ACTN</name>
<evidence type="ECO:0000313" key="3">
    <source>
        <dbReference type="Proteomes" id="UP000612808"/>
    </source>
</evidence>
<keyword evidence="3" id="KW-1185">Reference proteome</keyword>
<dbReference type="SUPFAM" id="SSF109604">
    <property type="entry name" value="HD-domain/PDEase-like"/>
    <property type="match status" value="1"/>
</dbReference>
<feature type="domain" description="HD" evidence="1">
    <location>
        <begin position="25"/>
        <end position="102"/>
    </location>
</feature>
<proteinExistence type="predicted"/>
<dbReference type="Gene3D" id="1.10.3210.10">
    <property type="entry name" value="Hypothetical protein af1432"/>
    <property type="match status" value="1"/>
</dbReference>
<dbReference type="InterPro" id="IPR006674">
    <property type="entry name" value="HD_domain"/>
</dbReference>
<organism evidence="2 3">
    <name type="scientific">Actinocatenispora rupis</name>
    <dbReference type="NCBI Taxonomy" id="519421"/>
    <lineage>
        <taxon>Bacteria</taxon>
        <taxon>Bacillati</taxon>
        <taxon>Actinomycetota</taxon>
        <taxon>Actinomycetes</taxon>
        <taxon>Micromonosporales</taxon>
        <taxon>Micromonosporaceae</taxon>
        <taxon>Actinocatenispora</taxon>
    </lineage>
</organism>
<dbReference type="EMBL" id="BOMB01000034">
    <property type="protein sequence ID" value="GID14928.1"/>
    <property type="molecule type" value="Genomic_DNA"/>
</dbReference>
<dbReference type="Pfam" id="PF01966">
    <property type="entry name" value="HD"/>
    <property type="match status" value="1"/>
</dbReference>
<protein>
    <submittedName>
        <fullName evidence="2">Metal-dependent phosphohydrolase, HD subdomain protein</fullName>
    </submittedName>
</protein>
<reference evidence="2" key="1">
    <citation type="submission" date="2021-01" db="EMBL/GenBank/DDBJ databases">
        <title>Whole genome shotgun sequence of Actinocatenispora rupis NBRC 107355.</title>
        <authorList>
            <person name="Komaki H."/>
            <person name="Tamura T."/>
        </authorList>
    </citation>
    <scope>NUCLEOTIDE SEQUENCE</scope>
    <source>
        <strain evidence="2">NBRC 107355</strain>
    </source>
</reference>
<evidence type="ECO:0000259" key="1">
    <source>
        <dbReference type="Pfam" id="PF01966"/>
    </source>
</evidence>
<comment type="caution">
    <text evidence="2">The sequence shown here is derived from an EMBL/GenBank/DDBJ whole genome shotgun (WGS) entry which is preliminary data.</text>
</comment>
<accession>A0A8J3JHB7</accession>